<dbReference type="GO" id="GO:0008233">
    <property type="term" value="F:peptidase activity"/>
    <property type="evidence" value="ECO:0007669"/>
    <property type="project" value="UniProtKB-KW"/>
</dbReference>
<sequence length="789" mass="85577">MWFARPSWSFAVALAAGLLTTGVIALASLLLPIRSQAADEAAALGPGEIGALQAFAPEGFVGSASCATCHATQTRDWLASQHARAMARATPDTVRGDFGGVRIEHRGSSARFYRDGARYMVETEGADGKTAAFEVTDTFGLEPLQQYLVSFPDGRKQALPFAYDVRPASEGGQRWFHLYPDQMIAPADPLHWTGAQQNWNFMCAECHSTALRKNYDAATDRFDTRFSEISVGCEACHGPARGHVDWAKGARDAATPHRGFASVAASRPVPDWEVDPATGSPKAGVSRPAGDEVETCARCHARRGILSENWHPGRPLTDTHLPTLLSEGLFEADGVMRDEVFNDHSFKQSLMYAKGVTCSDCHAPHSAKLRAPGPAVCGQCHLPERFDTAAHTGHAPGPNAPDCISCHMPARTYMVVDKRHDHSFRIPRPDVSARLGTPNTCNDCHADKPADWAAEAIERWHGPERKGFQSWADAFHDARRSEPAAREKLIALANEAAVPAIVRATAVSELPGFPSIASEEAIARALADPDPLVRIAGLRGQAGPPLDVRWRRVSPLLADPVAGARIEAASQLADQPTSTLTEADRTKLEAAWREYEAAQRLNADRAEARANLGNFLLRRGDVAGAEMEFLAGLKLQPANAGLMINLAELYRLQGREDEARETLRRAIAAQPEAAAPYHALALALIRQRHYPEAVEHLARAVAFAPENPRYAYVYAVALSSTGRRAESAAVVSDALRRTPNDAPLLTLALSEALQSGDIDRARTLIPRLVSLRPDDAELARLAERLRSPR</sequence>
<dbReference type="Pfam" id="PF13435">
    <property type="entry name" value="Cytochrome_C554"/>
    <property type="match status" value="2"/>
</dbReference>
<dbReference type="Pfam" id="PF09699">
    <property type="entry name" value="Paired_CXXCH_1"/>
    <property type="match status" value="1"/>
</dbReference>
<dbReference type="Pfam" id="PF13432">
    <property type="entry name" value="TPR_16"/>
    <property type="match status" value="2"/>
</dbReference>
<dbReference type="SMART" id="SM00028">
    <property type="entry name" value="TPR"/>
    <property type="match status" value="3"/>
</dbReference>
<evidence type="ECO:0000256" key="2">
    <source>
        <dbReference type="PROSITE-ProRule" id="PRU00339"/>
    </source>
</evidence>
<dbReference type="EMBL" id="CACSAS010000001">
    <property type="protein sequence ID" value="CAA0106757.1"/>
    <property type="molecule type" value="Genomic_DNA"/>
</dbReference>
<name>A0A5S9PR91_9HYPH</name>
<evidence type="ECO:0000256" key="1">
    <source>
        <dbReference type="ARBA" id="ARBA00022729"/>
    </source>
</evidence>
<proteinExistence type="predicted"/>
<dbReference type="PANTHER" id="PTHR35038">
    <property type="entry name" value="DISSIMILATORY SULFITE REDUCTASE SIRA"/>
    <property type="match status" value="1"/>
</dbReference>
<feature type="repeat" description="TPR" evidence="2">
    <location>
        <begin position="640"/>
        <end position="673"/>
    </location>
</feature>
<keyword evidence="5" id="KW-0378">Hydrolase</keyword>
<organism evidence="5 6">
    <name type="scientific">Starkeya nomas</name>
    <dbReference type="NCBI Taxonomy" id="2666134"/>
    <lineage>
        <taxon>Bacteria</taxon>
        <taxon>Pseudomonadati</taxon>
        <taxon>Pseudomonadota</taxon>
        <taxon>Alphaproteobacteria</taxon>
        <taxon>Hyphomicrobiales</taxon>
        <taxon>Xanthobacteraceae</taxon>
        <taxon>Starkeya</taxon>
    </lineage>
</organism>
<dbReference type="InterPro" id="IPR011990">
    <property type="entry name" value="TPR-like_helical_dom_sf"/>
</dbReference>
<dbReference type="Gene3D" id="1.10.1130.10">
    <property type="entry name" value="Flavocytochrome C3, Chain A"/>
    <property type="match status" value="2"/>
</dbReference>
<keyword evidence="1" id="KW-0732">Signal</keyword>
<dbReference type="InterPro" id="IPR019734">
    <property type="entry name" value="TPR_rpt"/>
</dbReference>
<feature type="domain" description="Doubled CXXCH motif" evidence="3">
    <location>
        <begin position="354"/>
        <end position="382"/>
    </location>
</feature>
<accession>A0A5S9PR91</accession>
<feature type="domain" description="Cytochrome c-552/4" evidence="4">
    <location>
        <begin position="200"/>
        <end position="238"/>
    </location>
</feature>
<dbReference type="InterPro" id="IPR051829">
    <property type="entry name" value="Multiheme_Cytochr_ET"/>
</dbReference>
<protein>
    <submittedName>
        <fullName evidence="5">Beta-barrel assembly-enhancing protease</fullName>
        <ecNumber evidence="5">3.4.-.-</ecNumber>
    </submittedName>
</protein>
<dbReference type="InterPro" id="IPR010177">
    <property type="entry name" value="Paired_CXXCH_1"/>
</dbReference>
<dbReference type="Gene3D" id="1.25.40.10">
    <property type="entry name" value="Tetratricopeptide repeat domain"/>
    <property type="match status" value="2"/>
</dbReference>
<evidence type="ECO:0000259" key="3">
    <source>
        <dbReference type="Pfam" id="PF09699"/>
    </source>
</evidence>
<dbReference type="AlphaFoldDB" id="A0A5S9PR91"/>
<dbReference type="InterPro" id="IPR023155">
    <property type="entry name" value="Cyt_c-552/4"/>
</dbReference>
<reference evidence="5 6" key="1">
    <citation type="submission" date="2019-12" db="EMBL/GenBank/DDBJ databases">
        <authorList>
            <person name="Reyes-Prieto M."/>
        </authorList>
    </citation>
    <scope>NUCLEOTIDE SEQUENCE [LARGE SCALE GENOMIC DNA]</scope>
    <source>
        <strain evidence="5">HF14-78462</strain>
    </source>
</reference>
<feature type="repeat" description="TPR" evidence="2">
    <location>
        <begin position="606"/>
        <end position="639"/>
    </location>
</feature>
<dbReference type="Proteomes" id="UP000433050">
    <property type="component" value="Unassembled WGS sequence"/>
</dbReference>
<keyword evidence="6" id="KW-1185">Reference proteome</keyword>
<feature type="repeat" description="TPR" evidence="2">
    <location>
        <begin position="674"/>
        <end position="707"/>
    </location>
</feature>
<dbReference type="SUPFAM" id="SSF48695">
    <property type="entry name" value="Multiheme cytochromes"/>
    <property type="match status" value="1"/>
</dbReference>
<dbReference type="PROSITE" id="PS50005">
    <property type="entry name" value="TPR"/>
    <property type="match status" value="3"/>
</dbReference>
<dbReference type="EC" id="3.4.-.-" evidence="5"/>
<feature type="domain" description="Cytochrome c-552/4" evidence="4">
    <location>
        <begin position="65"/>
        <end position="91"/>
    </location>
</feature>
<dbReference type="GO" id="GO:0016491">
    <property type="term" value="F:oxidoreductase activity"/>
    <property type="evidence" value="ECO:0007669"/>
    <property type="project" value="TreeGrafter"/>
</dbReference>
<dbReference type="InterPro" id="IPR036280">
    <property type="entry name" value="Multihaem_cyt_sf"/>
</dbReference>
<gene>
    <name evidence="5" type="primary">bepA_3</name>
    <name evidence="5" type="ORF">STARVERO_03373</name>
</gene>
<evidence type="ECO:0000313" key="6">
    <source>
        <dbReference type="Proteomes" id="UP000433050"/>
    </source>
</evidence>
<dbReference type="PANTHER" id="PTHR35038:SF8">
    <property type="entry name" value="C-TYPE POLYHEME CYTOCHROME OMCC"/>
    <property type="match status" value="1"/>
</dbReference>
<keyword evidence="2" id="KW-0802">TPR repeat</keyword>
<dbReference type="SUPFAM" id="SSF48452">
    <property type="entry name" value="TPR-like"/>
    <property type="match status" value="1"/>
</dbReference>
<dbReference type="RefSeq" id="WP_159600208.1">
    <property type="nucleotide sequence ID" value="NZ_CACSAS010000001.1"/>
</dbReference>
<keyword evidence="5" id="KW-0645">Protease</keyword>
<evidence type="ECO:0000259" key="4">
    <source>
        <dbReference type="Pfam" id="PF13435"/>
    </source>
</evidence>
<evidence type="ECO:0000313" key="5">
    <source>
        <dbReference type="EMBL" id="CAA0106757.1"/>
    </source>
</evidence>
<dbReference type="GO" id="GO:0006508">
    <property type="term" value="P:proteolysis"/>
    <property type="evidence" value="ECO:0007669"/>
    <property type="project" value="UniProtKB-KW"/>
</dbReference>